<proteinExistence type="predicted"/>
<dbReference type="AlphaFoldDB" id="A0A2T1D2X7"/>
<sequence>MRENNPKVHFSIVASRQSGHGDPRLAPLANNGGQTLTHALLPDSPARNTGTNTLIPDRVRGDQRGSSFSRIISEQVDIGAFEALPVVSLVPIVINSEEGTGGTTSYLYNLVLSARTGIPVTVTMEITGGTATIDDFAAVPFLQVVWVAAHGSKSIANDTLTGGGGRDRFIYSLGDGTNTITDFGSIGKSPNSFTLAEADVIQFQGAGLTARNLLLTQVGANLELTFDSTDTKIILQNVQLENLENRSNSGNILFDGQVSFQNSGSAATLAAKIVYNRGTGDLLYNENGATSGLGGGGRFATLTTSLALSTTNFLIRP</sequence>
<keyword evidence="3" id="KW-1185">Reference proteome</keyword>
<dbReference type="InterPro" id="IPR059226">
    <property type="entry name" value="Choice_anch_Q_dom"/>
</dbReference>
<dbReference type="Gene3D" id="2.150.10.10">
    <property type="entry name" value="Serralysin-like metalloprotease, C-terminal"/>
    <property type="match status" value="1"/>
</dbReference>
<dbReference type="Proteomes" id="UP000238634">
    <property type="component" value="Unassembled WGS sequence"/>
</dbReference>
<evidence type="ECO:0008006" key="4">
    <source>
        <dbReference type="Google" id="ProtNLM"/>
    </source>
</evidence>
<dbReference type="NCBIfam" id="NF041518">
    <property type="entry name" value="choice_anch_Q"/>
    <property type="match status" value="1"/>
</dbReference>
<protein>
    <recommendedName>
        <fullName evidence="4">Calcium-binding protein</fullName>
    </recommendedName>
</protein>
<reference evidence="2 3" key="1">
    <citation type="submission" date="2018-02" db="EMBL/GenBank/DDBJ databases">
        <authorList>
            <person name="Cohen D.B."/>
            <person name="Kent A.D."/>
        </authorList>
    </citation>
    <scope>NUCLEOTIDE SEQUENCE [LARGE SCALE GENOMIC DNA]</scope>
    <source>
        <strain evidence="2 3">ULC007</strain>
    </source>
</reference>
<accession>A0A2T1D2X7</accession>
<reference evidence="2 3" key="2">
    <citation type="submission" date="2018-03" db="EMBL/GenBank/DDBJ databases">
        <title>The ancient ancestry and fast evolution of plastids.</title>
        <authorList>
            <person name="Moore K.R."/>
            <person name="Magnabosco C."/>
            <person name="Momper L."/>
            <person name="Gold D.A."/>
            <person name="Bosak T."/>
            <person name="Fournier G.P."/>
        </authorList>
    </citation>
    <scope>NUCLEOTIDE SEQUENCE [LARGE SCALE GENOMIC DNA]</scope>
    <source>
        <strain evidence="2 3">ULC007</strain>
    </source>
</reference>
<feature type="region of interest" description="Disordered" evidence="1">
    <location>
        <begin position="40"/>
        <end position="60"/>
    </location>
</feature>
<organism evidence="2 3">
    <name type="scientific">Phormidesmis priestleyi ULC007</name>
    <dbReference type="NCBI Taxonomy" id="1920490"/>
    <lineage>
        <taxon>Bacteria</taxon>
        <taxon>Bacillati</taxon>
        <taxon>Cyanobacteriota</taxon>
        <taxon>Cyanophyceae</taxon>
        <taxon>Leptolyngbyales</taxon>
        <taxon>Leptolyngbyaceae</taxon>
        <taxon>Phormidesmis</taxon>
    </lineage>
</organism>
<dbReference type="RefSeq" id="WP_073075238.1">
    <property type="nucleotide sequence ID" value="NZ_MPPI01000069.1"/>
</dbReference>
<evidence type="ECO:0000256" key="1">
    <source>
        <dbReference type="SAM" id="MobiDB-lite"/>
    </source>
</evidence>
<gene>
    <name evidence="2" type="ORF">C7B65_25815</name>
</gene>
<dbReference type="EMBL" id="PVWG01000076">
    <property type="protein sequence ID" value="PSB14830.1"/>
    <property type="molecule type" value="Genomic_DNA"/>
</dbReference>
<dbReference type="STRING" id="1920490.GCA_001895925_03344"/>
<name>A0A2T1D2X7_9CYAN</name>
<comment type="caution">
    <text evidence="2">The sequence shown here is derived from an EMBL/GenBank/DDBJ whole genome shotgun (WGS) entry which is preliminary data.</text>
</comment>
<dbReference type="InterPro" id="IPR011049">
    <property type="entry name" value="Serralysin-like_metalloprot_C"/>
</dbReference>
<dbReference type="SUPFAM" id="SSF51120">
    <property type="entry name" value="beta-Roll"/>
    <property type="match status" value="1"/>
</dbReference>
<evidence type="ECO:0000313" key="2">
    <source>
        <dbReference type="EMBL" id="PSB14830.1"/>
    </source>
</evidence>
<evidence type="ECO:0000313" key="3">
    <source>
        <dbReference type="Proteomes" id="UP000238634"/>
    </source>
</evidence>